<dbReference type="AlphaFoldDB" id="A0A5C4JB72"/>
<dbReference type="InterPro" id="IPR015943">
    <property type="entry name" value="WD40/YVTN_repeat-like_dom_sf"/>
</dbReference>
<protein>
    <submittedName>
        <fullName evidence="1">Uncharacterized protein</fullName>
    </submittedName>
</protein>
<accession>A0A5C4JB72</accession>
<evidence type="ECO:0000313" key="2">
    <source>
        <dbReference type="Proteomes" id="UP000309174"/>
    </source>
</evidence>
<organism evidence="1 2">
    <name type="scientific">Actinomadura soli</name>
    <dbReference type="NCBI Taxonomy" id="2508997"/>
    <lineage>
        <taxon>Bacteria</taxon>
        <taxon>Bacillati</taxon>
        <taxon>Actinomycetota</taxon>
        <taxon>Actinomycetes</taxon>
        <taxon>Streptosporangiales</taxon>
        <taxon>Thermomonosporaceae</taxon>
        <taxon>Actinomadura</taxon>
    </lineage>
</organism>
<dbReference type="RefSeq" id="WP_138646444.1">
    <property type="nucleotide sequence ID" value="NZ_VCKW01000090.1"/>
</dbReference>
<sequence length="143" mass="15338">MVNGTTVYLRAKTDDFGRRKVAAHDLTTGRVVWTSAMSDSAEPVTGGFDGGRLIVSHPPIPARKRGHTAAPCTVLALDPRTGKSTELMRISESMTGIGAMIQSEARLYWVDGRFILLRHGPRPGDGPVLAAFGLPADKAARKQ</sequence>
<evidence type="ECO:0000313" key="1">
    <source>
        <dbReference type="EMBL" id="TMQ98974.1"/>
    </source>
</evidence>
<dbReference type="InterPro" id="IPR011047">
    <property type="entry name" value="Quinoprotein_ADH-like_sf"/>
</dbReference>
<dbReference type="EMBL" id="VCKW01000090">
    <property type="protein sequence ID" value="TMQ98974.1"/>
    <property type="molecule type" value="Genomic_DNA"/>
</dbReference>
<dbReference type="Gene3D" id="2.130.10.10">
    <property type="entry name" value="YVTN repeat-like/Quinoprotein amine dehydrogenase"/>
    <property type="match status" value="1"/>
</dbReference>
<comment type="caution">
    <text evidence="1">The sequence shown here is derived from an EMBL/GenBank/DDBJ whole genome shotgun (WGS) entry which is preliminary data.</text>
</comment>
<reference evidence="1 2" key="1">
    <citation type="submission" date="2019-05" db="EMBL/GenBank/DDBJ databases">
        <title>Draft genome sequence of Actinomadura sp. 14C53.</title>
        <authorList>
            <person name="Saricaoglu S."/>
            <person name="Isik K."/>
        </authorList>
    </citation>
    <scope>NUCLEOTIDE SEQUENCE [LARGE SCALE GENOMIC DNA]</scope>
    <source>
        <strain evidence="1 2">14C53</strain>
    </source>
</reference>
<gene>
    <name evidence="1" type="ORF">ETD83_18830</name>
</gene>
<name>A0A5C4JB72_9ACTN</name>
<proteinExistence type="predicted"/>
<dbReference type="SUPFAM" id="SSF50998">
    <property type="entry name" value="Quinoprotein alcohol dehydrogenase-like"/>
    <property type="match status" value="1"/>
</dbReference>
<keyword evidence="2" id="KW-1185">Reference proteome</keyword>
<dbReference type="Proteomes" id="UP000309174">
    <property type="component" value="Unassembled WGS sequence"/>
</dbReference>